<proteinExistence type="predicted"/>
<protein>
    <submittedName>
        <fullName evidence="1">Uncharacterized protein</fullName>
    </submittedName>
</protein>
<name>A0ABR4EBX5_9PEZI</name>
<accession>A0ABR4EBX5</accession>
<keyword evidence="2" id="KW-1185">Reference proteome</keyword>
<gene>
    <name evidence="1" type="ORF">FJTKL_13090</name>
</gene>
<evidence type="ECO:0000313" key="1">
    <source>
        <dbReference type="EMBL" id="KAL2279950.1"/>
    </source>
</evidence>
<comment type="caution">
    <text evidence="1">The sequence shown here is derived from an EMBL/GenBank/DDBJ whole genome shotgun (WGS) entry which is preliminary data.</text>
</comment>
<reference evidence="1 2" key="1">
    <citation type="submission" date="2024-03" db="EMBL/GenBank/DDBJ databases">
        <title>A high-quality draft genome sequence of Diaporthe vaccinii, a causative agent of upright dieback and viscid rot disease in cranberry plants.</title>
        <authorList>
            <person name="Sarrasin M."/>
            <person name="Lang B.F."/>
            <person name="Burger G."/>
        </authorList>
    </citation>
    <scope>NUCLEOTIDE SEQUENCE [LARGE SCALE GENOMIC DNA]</scope>
    <source>
        <strain evidence="1 2">IS7</strain>
    </source>
</reference>
<dbReference type="Proteomes" id="UP001600888">
    <property type="component" value="Unassembled WGS sequence"/>
</dbReference>
<evidence type="ECO:0000313" key="2">
    <source>
        <dbReference type="Proteomes" id="UP001600888"/>
    </source>
</evidence>
<organism evidence="1 2">
    <name type="scientific">Diaporthe vaccinii</name>
    <dbReference type="NCBI Taxonomy" id="105482"/>
    <lineage>
        <taxon>Eukaryota</taxon>
        <taxon>Fungi</taxon>
        <taxon>Dikarya</taxon>
        <taxon>Ascomycota</taxon>
        <taxon>Pezizomycotina</taxon>
        <taxon>Sordariomycetes</taxon>
        <taxon>Sordariomycetidae</taxon>
        <taxon>Diaporthales</taxon>
        <taxon>Diaporthaceae</taxon>
        <taxon>Diaporthe</taxon>
        <taxon>Diaporthe eres species complex</taxon>
    </lineage>
</organism>
<dbReference type="EMBL" id="JBAWTH010000071">
    <property type="protein sequence ID" value="KAL2279950.1"/>
    <property type="molecule type" value="Genomic_DNA"/>
</dbReference>
<sequence length="403" mass="44395">MEYFHGFTSDLQHYLIEHADALDKSPVAVDILKKAFEGEKHFDFTPFIRPLAEDQLVALGSSKALRELKTANLSGIDSCLEAGPTVAAIVEHLKLDSLYLLTHPDRRIEDPSEMAQAIARCSNHPLVSQRLVLGSAFSRSLRPFSSDTWIPAALDAGYWQTFPIMQLLYHGPTKFKGSRAVRQNGPWLSGFFLGDALLTPVRFVTGLLNVIKGKFKEPRQAGPSRGQLDVPLNFACASSTLKTFTYSFEVSPIPAEAILCAISEYNSYPKKGPTGSIRDLDPEGWSAVLVHRTPMDPWTLRQVPGAARFRVALVRSKGRPVPLRDSTIDPDELEVVDLRVFLELVAPEHASDLEACLSELTAWAQTDDELVGRLTVDEVVTTLQALVDEADSADPEVDLVSSD</sequence>